<dbReference type="InterPro" id="IPR026992">
    <property type="entry name" value="DIOX_N"/>
</dbReference>
<evidence type="ECO:0000313" key="2">
    <source>
        <dbReference type="EMBL" id="KAG6116889.1"/>
    </source>
</evidence>
<evidence type="ECO:0000313" key="3">
    <source>
        <dbReference type="Proteomes" id="UP000732380"/>
    </source>
</evidence>
<comment type="caution">
    <text evidence="2">The sequence shown here is derived from an EMBL/GenBank/DDBJ whole genome shotgun (WGS) entry which is preliminary data.</text>
</comment>
<dbReference type="AlphaFoldDB" id="A0A9P7Q1C0"/>
<sequence>MPPGFVATVGKLETFVLPEKVVGSLSDVMMAKAMINAWRKDGILQVAMSSTQERLYNLANKASKNFFRKTPSEKHACVNDSSYCGYVASGEEITDGIADYSEIFTVSKNLRSDDPR</sequence>
<gene>
    <name evidence="2" type="ORF">E4U13_001567</name>
</gene>
<keyword evidence="3" id="KW-1185">Reference proteome</keyword>
<reference evidence="2 3" key="1">
    <citation type="journal article" date="2020" name="bioRxiv">
        <title>Whole genome comparisons of ergot fungi reveals the divergence and evolution of species within the genus Claviceps are the result of varying mechanisms driving genome evolution and host range expansion.</title>
        <authorList>
            <person name="Wyka S.A."/>
            <person name="Mondo S.J."/>
            <person name="Liu M."/>
            <person name="Dettman J."/>
            <person name="Nalam V."/>
            <person name="Broders K.D."/>
        </authorList>
    </citation>
    <scope>NUCLEOTIDE SEQUENCE [LARGE SCALE GENOMIC DNA]</scope>
    <source>
        <strain evidence="2 3">LM576</strain>
    </source>
</reference>
<accession>A0A9P7Q1C0</accession>
<dbReference type="Pfam" id="PF14226">
    <property type="entry name" value="DIOX_N"/>
    <property type="match status" value="1"/>
</dbReference>
<dbReference type="SUPFAM" id="SSF51197">
    <property type="entry name" value="Clavaminate synthase-like"/>
    <property type="match status" value="1"/>
</dbReference>
<evidence type="ECO:0000259" key="1">
    <source>
        <dbReference type="Pfam" id="PF14226"/>
    </source>
</evidence>
<feature type="domain" description="Non-haem dioxygenase N-terminal" evidence="1">
    <location>
        <begin position="30"/>
        <end position="115"/>
    </location>
</feature>
<dbReference type="Proteomes" id="UP000732380">
    <property type="component" value="Unassembled WGS sequence"/>
</dbReference>
<organism evidence="2 3">
    <name type="scientific">Claviceps humidiphila</name>
    <dbReference type="NCBI Taxonomy" id="1294629"/>
    <lineage>
        <taxon>Eukaryota</taxon>
        <taxon>Fungi</taxon>
        <taxon>Dikarya</taxon>
        <taxon>Ascomycota</taxon>
        <taxon>Pezizomycotina</taxon>
        <taxon>Sordariomycetes</taxon>
        <taxon>Hypocreomycetidae</taxon>
        <taxon>Hypocreales</taxon>
        <taxon>Clavicipitaceae</taxon>
        <taxon>Claviceps</taxon>
    </lineage>
</organism>
<protein>
    <recommendedName>
        <fullName evidence="1">Non-haem dioxygenase N-terminal domain-containing protein</fullName>
    </recommendedName>
</protein>
<dbReference type="Gene3D" id="2.60.120.330">
    <property type="entry name" value="B-lactam Antibiotic, Isopenicillin N Synthase, Chain"/>
    <property type="match status" value="1"/>
</dbReference>
<name>A0A9P7Q1C0_9HYPO</name>
<feature type="non-terminal residue" evidence="2">
    <location>
        <position position="116"/>
    </location>
</feature>
<dbReference type="EMBL" id="SRQM01000161">
    <property type="protein sequence ID" value="KAG6116889.1"/>
    <property type="molecule type" value="Genomic_DNA"/>
</dbReference>
<dbReference type="InterPro" id="IPR027443">
    <property type="entry name" value="IPNS-like_sf"/>
</dbReference>
<proteinExistence type="predicted"/>